<evidence type="ECO:0000256" key="1">
    <source>
        <dbReference type="SAM" id="MobiDB-lite"/>
    </source>
</evidence>
<comment type="caution">
    <text evidence="2">The sequence shown here is derived from an EMBL/GenBank/DDBJ whole genome shotgun (WGS) entry which is preliminary data.</text>
</comment>
<evidence type="ECO:0000313" key="3">
    <source>
        <dbReference type="Proteomes" id="UP000242180"/>
    </source>
</evidence>
<gene>
    <name evidence="2" type="ORF">BCR43DRAFT_504145</name>
</gene>
<feature type="compositionally biased region" description="Polar residues" evidence="1">
    <location>
        <begin position="253"/>
        <end position="265"/>
    </location>
</feature>
<dbReference type="Proteomes" id="UP000242180">
    <property type="component" value="Unassembled WGS sequence"/>
</dbReference>
<dbReference type="OrthoDB" id="2264760at2759"/>
<evidence type="ECO:0000313" key="2">
    <source>
        <dbReference type="EMBL" id="ORY97167.1"/>
    </source>
</evidence>
<reference evidence="2 3" key="1">
    <citation type="submission" date="2016-07" db="EMBL/GenBank/DDBJ databases">
        <title>Pervasive Adenine N6-methylation of Active Genes in Fungi.</title>
        <authorList>
            <consortium name="DOE Joint Genome Institute"/>
            <person name="Mondo S.J."/>
            <person name="Dannebaum R.O."/>
            <person name="Kuo R.C."/>
            <person name="Labutti K."/>
            <person name="Haridas S."/>
            <person name="Kuo A."/>
            <person name="Salamov A."/>
            <person name="Ahrendt S.R."/>
            <person name="Lipzen A."/>
            <person name="Sullivan W."/>
            <person name="Andreopoulos W.B."/>
            <person name="Clum A."/>
            <person name="Lindquist E."/>
            <person name="Daum C."/>
            <person name="Ramamoorthy G.K."/>
            <person name="Gryganskyi A."/>
            <person name="Culley D."/>
            <person name="Magnuson J.K."/>
            <person name="James T.Y."/>
            <person name="O'Malley M.A."/>
            <person name="Stajich J.E."/>
            <person name="Spatafora J.W."/>
            <person name="Visel A."/>
            <person name="Grigoriev I.V."/>
        </authorList>
    </citation>
    <scope>NUCLEOTIDE SEQUENCE [LARGE SCALE GENOMIC DNA]</scope>
    <source>
        <strain evidence="2 3">NRRL 2496</strain>
    </source>
</reference>
<sequence length="321" mass="35600">MSAPILSQNIGSQQDSARIESILHMCTAFSNEIRQLRQDVSTLSAIIRGLAANPQQNVEAPCREHGMFANNLNPPRDFPVPKAEHTSRPGTRNAQFSWKNIRKLVDHVLGEVAAATLTQEQFDATCDNVKMGMIAAVRSEICHKNNISALTRWGNLPAHMKEQAAADLEAREAPFLPLRACIGRWGAKSMLAKHWKNVARQEDSIDVRDYTADSDDDDAPTSYFDYAAVNSHQPDNTHTTRHQGGPQAEQHSDQGISEQRSQVQVSHPAPENPVASSSKSLKSLRSFKSPGISYIARNELYRVVYRMRGLGFNFGAKNSIK</sequence>
<dbReference type="InParanoid" id="A0A1X2HE12"/>
<keyword evidence="3" id="KW-1185">Reference proteome</keyword>
<feature type="region of interest" description="Disordered" evidence="1">
    <location>
        <begin position="230"/>
        <end position="282"/>
    </location>
</feature>
<protein>
    <submittedName>
        <fullName evidence="2">Uncharacterized protein</fullName>
    </submittedName>
</protein>
<name>A0A1X2HE12_SYNRA</name>
<dbReference type="EMBL" id="MCGN01000004">
    <property type="protein sequence ID" value="ORY97167.1"/>
    <property type="molecule type" value="Genomic_DNA"/>
</dbReference>
<proteinExistence type="predicted"/>
<organism evidence="2 3">
    <name type="scientific">Syncephalastrum racemosum</name>
    <name type="common">Filamentous fungus</name>
    <dbReference type="NCBI Taxonomy" id="13706"/>
    <lineage>
        <taxon>Eukaryota</taxon>
        <taxon>Fungi</taxon>
        <taxon>Fungi incertae sedis</taxon>
        <taxon>Mucoromycota</taxon>
        <taxon>Mucoromycotina</taxon>
        <taxon>Mucoromycetes</taxon>
        <taxon>Mucorales</taxon>
        <taxon>Syncephalastraceae</taxon>
        <taxon>Syncephalastrum</taxon>
    </lineage>
</organism>
<accession>A0A1X2HE12</accession>
<dbReference type="AlphaFoldDB" id="A0A1X2HE12"/>